<evidence type="ECO:0000256" key="2">
    <source>
        <dbReference type="SAM" id="MobiDB-lite"/>
    </source>
</evidence>
<feature type="compositionally biased region" description="Basic residues" evidence="2">
    <location>
        <begin position="526"/>
        <end position="541"/>
    </location>
</feature>
<dbReference type="PANTHER" id="PTHR46890">
    <property type="entry name" value="NON-LTR RETROLELEMENT REVERSE TRANSCRIPTASE-LIKE PROTEIN-RELATED"/>
    <property type="match status" value="1"/>
</dbReference>
<accession>A0A2Z6LJA1</accession>
<dbReference type="GO" id="GO:0003723">
    <property type="term" value="F:RNA binding"/>
    <property type="evidence" value="ECO:0007669"/>
    <property type="project" value="UniProtKB-UniRule"/>
</dbReference>
<evidence type="ECO:0000313" key="6">
    <source>
        <dbReference type="Proteomes" id="UP000242715"/>
    </source>
</evidence>
<dbReference type="Pfam" id="PF00078">
    <property type="entry name" value="RVT_1"/>
    <property type="match status" value="1"/>
</dbReference>
<sequence>MREKDEREGEGQRKTSEHQRGYIHRLASSFFFTNFPDDVKAVDLWPRFAKFARVGEVYIPNKVDKQGRRFGFVKFRDVKDATELLRRVSNIWIDTYKLRINPSKFERRPESKQREEGRREGGGDHRIQGDKSFREAVVGKELVGVKGGEGTSANRVQEAYVAVKEVVWEVEVEEERLVSLKGGFVGYLVDDREVQSIQNNFRMGGFHNLKVTNMGHKQVLLWSDKVDEVKEVVETVGWWCSLFEKIVPWSPDLISNHRVTWLRCFGVPTHAWGMDLFRSLAFKYGKFIELDENTTQMKRCDVARVKIVTKELKPIDSVMVIKVGAGWVEEQSSRASYGVNSNCAVADGCWSESGSDAEVSESCQVLLELQARGGDRPLAEGTLRENVYSEGEMSGNIPNLLGYSEKALVNFDNDKEKCDLLEADETTQVLEGEFIMPRSSDKAVMGTPEGVGISKDYEVGYEVDFGEKGVVAPCGDKSVCSCSEDMGLVAHVKVYVTDFELGGHVSAGLAQGNGLSKKLPVIKNHKKSMKARGSAKTKSGNRRFNPLIPSNKLSNNPGKLKSLPRHTPQPVHSGDVNETIGITLEVVLPNTHQSEAIVAPLAGRESSGLDLILQSDGDGLIPTRQEVEAEKLIELGGEVGLKFHGDEGNDVARLVWMEERDCKEKEGWEMRRETPVGNSGGILSIWRKSLGSLVFSFIGDGFVGVCLDLIDKQARVCLINVYAKCNLVDKRKLWNDILMTKRGFGGILWCLMADFSSVVDVSERRGVRSDGALNPSREMRYFSQFLEDLELVDLPLIGRLFTWFHPNGLSMSRLDRILVSTDWFSLWGNPKVWVAPRDVSDHCPVILRYDTEDWGPKPFRFNNFWLQDKSFRDLVTNTWKAQHFSGWMGYILKDHLKGLKGVIKIWNQEVYGKPMERKNSLVEKIKFFDQKSETVGISYEEVETRGKLFDELWAVLKSIDSTIFQRSRSTWLKEGDANTKYFHSRVRARGRLNNITALRTESGWVEGSSNVRLATTSFFQQHYVNVVWNRPTLDGVEFPALTEDYNSLLIAPFTSEEIEEAVKECDGSKCPGPDGFNFAFIKAFWDLMKYEVRIFFDQFHGIDCFPKCLLSYFLTLIPKIKSPQGLGNFRPISLLGCWYKLLAKVLARRLAKVIGCLIPKTQSAFLKGRQLVDGVVVVNEVIDFAKKTGKQCLILKVDFEKAYDSVDWGFLDYMLRRFGFSLKWRSWMKACVCGGNLSILVNGSPTEEISIKRGLKQGDPLAPLLFLLVAEGLGGLMRRVVEIARFRPFLVGSGEVPVSLLQYADDTLCIGEATIGNLWALKTVLRGFEMASGLKVNFEIHLTHGVEEFWIHPLYKDQNLGILWPIMLCVLVLKFYKPTMHHQALLTNLFLKHSQSSPKFA</sequence>
<dbReference type="InterPro" id="IPR012677">
    <property type="entry name" value="Nucleotide-bd_a/b_plait_sf"/>
</dbReference>
<evidence type="ECO:0000259" key="4">
    <source>
        <dbReference type="PROSITE" id="PS50878"/>
    </source>
</evidence>
<keyword evidence="6" id="KW-1185">Reference proteome</keyword>
<dbReference type="Gene3D" id="3.60.10.10">
    <property type="entry name" value="Endonuclease/exonuclease/phosphatase"/>
    <property type="match status" value="1"/>
</dbReference>
<evidence type="ECO:0000313" key="5">
    <source>
        <dbReference type="EMBL" id="GAU17443.1"/>
    </source>
</evidence>
<feature type="region of interest" description="Disordered" evidence="2">
    <location>
        <begin position="526"/>
        <end position="575"/>
    </location>
</feature>
<dbReference type="SUPFAM" id="SSF54928">
    <property type="entry name" value="RNA-binding domain, RBD"/>
    <property type="match status" value="1"/>
</dbReference>
<dbReference type="InterPro" id="IPR036691">
    <property type="entry name" value="Endo/exonu/phosph_ase_sf"/>
</dbReference>
<evidence type="ECO:0008006" key="7">
    <source>
        <dbReference type="Google" id="ProtNLM"/>
    </source>
</evidence>
<feature type="domain" description="RRM" evidence="3">
    <location>
        <begin position="28"/>
        <end position="105"/>
    </location>
</feature>
<dbReference type="CDD" id="cd00590">
    <property type="entry name" value="RRM_SF"/>
    <property type="match status" value="1"/>
</dbReference>
<reference evidence="6" key="1">
    <citation type="journal article" date="2017" name="Front. Plant Sci.">
        <title>Climate Clever Clovers: New Paradigm to Reduce the Environmental Footprint of Ruminants by Breeding Low Methanogenic Forages Utilizing Haplotype Variation.</title>
        <authorList>
            <person name="Kaur P."/>
            <person name="Appels R."/>
            <person name="Bayer P.E."/>
            <person name="Keeble-Gagnere G."/>
            <person name="Wang J."/>
            <person name="Hirakawa H."/>
            <person name="Shirasawa K."/>
            <person name="Vercoe P."/>
            <person name="Stefanova K."/>
            <person name="Durmic Z."/>
            <person name="Nichols P."/>
            <person name="Revell C."/>
            <person name="Isobe S.N."/>
            <person name="Edwards D."/>
            <person name="Erskine W."/>
        </authorList>
    </citation>
    <scope>NUCLEOTIDE SEQUENCE [LARGE SCALE GENOMIC DNA]</scope>
    <source>
        <strain evidence="6">cv. Daliak</strain>
    </source>
</reference>
<dbReference type="Proteomes" id="UP000242715">
    <property type="component" value="Unassembled WGS sequence"/>
</dbReference>
<proteinExistence type="predicted"/>
<organism evidence="5 6">
    <name type="scientific">Trifolium subterraneum</name>
    <name type="common">Subterranean clover</name>
    <dbReference type="NCBI Taxonomy" id="3900"/>
    <lineage>
        <taxon>Eukaryota</taxon>
        <taxon>Viridiplantae</taxon>
        <taxon>Streptophyta</taxon>
        <taxon>Embryophyta</taxon>
        <taxon>Tracheophyta</taxon>
        <taxon>Spermatophyta</taxon>
        <taxon>Magnoliopsida</taxon>
        <taxon>eudicotyledons</taxon>
        <taxon>Gunneridae</taxon>
        <taxon>Pentapetalae</taxon>
        <taxon>rosids</taxon>
        <taxon>fabids</taxon>
        <taxon>Fabales</taxon>
        <taxon>Fabaceae</taxon>
        <taxon>Papilionoideae</taxon>
        <taxon>50 kb inversion clade</taxon>
        <taxon>NPAAA clade</taxon>
        <taxon>Hologalegina</taxon>
        <taxon>IRL clade</taxon>
        <taxon>Trifolieae</taxon>
        <taxon>Trifolium</taxon>
    </lineage>
</organism>
<dbReference type="PANTHER" id="PTHR46890:SF50">
    <property type="entry name" value="RNA-DIRECTED DNA POLYMERASE, EUKARYOTA, REVERSE TRANSCRIPTASE ZINC-BINDING DOMAIN PROTEIN-RELATED"/>
    <property type="match status" value="1"/>
</dbReference>
<dbReference type="Pfam" id="PF00076">
    <property type="entry name" value="RRM_1"/>
    <property type="match status" value="1"/>
</dbReference>
<dbReference type="OrthoDB" id="1750912at2759"/>
<gene>
    <name evidence="5" type="ORF">TSUD_233210</name>
</gene>
<dbReference type="CDD" id="cd01650">
    <property type="entry name" value="RT_nLTR_like"/>
    <property type="match status" value="1"/>
</dbReference>
<name>A0A2Z6LJA1_TRISU</name>
<dbReference type="PROSITE" id="PS50102">
    <property type="entry name" value="RRM"/>
    <property type="match status" value="1"/>
</dbReference>
<dbReference type="InterPro" id="IPR035979">
    <property type="entry name" value="RBD_domain_sf"/>
</dbReference>
<dbReference type="InterPro" id="IPR052343">
    <property type="entry name" value="Retrotransposon-Effector_Assoc"/>
</dbReference>
<dbReference type="Gene3D" id="3.30.70.330">
    <property type="match status" value="1"/>
</dbReference>
<evidence type="ECO:0000256" key="1">
    <source>
        <dbReference type="PROSITE-ProRule" id="PRU00176"/>
    </source>
</evidence>
<feature type="domain" description="Reverse transcriptase" evidence="4">
    <location>
        <begin position="1098"/>
        <end position="1355"/>
    </location>
</feature>
<dbReference type="SUPFAM" id="SSF56219">
    <property type="entry name" value="DNase I-like"/>
    <property type="match status" value="1"/>
</dbReference>
<dbReference type="PROSITE" id="PS50878">
    <property type="entry name" value="RT_POL"/>
    <property type="match status" value="1"/>
</dbReference>
<keyword evidence="1" id="KW-0694">RNA-binding</keyword>
<dbReference type="InterPro" id="IPR000504">
    <property type="entry name" value="RRM_dom"/>
</dbReference>
<protein>
    <recommendedName>
        <fullName evidence="7">RRM domain-containing protein</fullName>
    </recommendedName>
</protein>
<evidence type="ECO:0000259" key="3">
    <source>
        <dbReference type="PROSITE" id="PS50102"/>
    </source>
</evidence>
<dbReference type="SMART" id="SM00360">
    <property type="entry name" value="RRM"/>
    <property type="match status" value="1"/>
</dbReference>
<feature type="region of interest" description="Disordered" evidence="2">
    <location>
        <begin position="104"/>
        <end position="128"/>
    </location>
</feature>
<dbReference type="InterPro" id="IPR000477">
    <property type="entry name" value="RT_dom"/>
</dbReference>
<dbReference type="EMBL" id="DF973170">
    <property type="protein sequence ID" value="GAU17443.1"/>
    <property type="molecule type" value="Genomic_DNA"/>
</dbReference>